<evidence type="ECO:0000259" key="6">
    <source>
        <dbReference type="Pfam" id="PF25893"/>
    </source>
</evidence>
<proteinExistence type="inferred from homology"/>
<name>A0ABT2A2A0_9BURK</name>
<keyword evidence="5" id="KW-0732">Signal</keyword>
<dbReference type="Pfam" id="PF25973">
    <property type="entry name" value="BSH_CzcB"/>
    <property type="match status" value="1"/>
</dbReference>
<evidence type="ECO:0000313" key="9">
    <source>
        <dbReference type="EMBL" id="MCS0588318.1"/>
    </source>
</evidence>
<dbReference type="Pfam" id="PF25893">
    <property type="entry name" value="HH_CzcB"/>
    <property type="match status" value="1"/>
</dbReference>
<feature type="chain" id="PRO_5047411187" evidence="5">
    <location>
        <begin position="26"/>
        <end position="407"/>
    </location>
</feature>
<dbReference type="Gene3D" id="2.40.420.20">
    <property type="match status" value="1"/>
</dbReference>
<feature type="domain" description="CzcB-like alpha-helical hairpin" evidence="6">
    <location>
        <begin position="147"/>
        <end position="206"/>
    </location>
</feature>
<dbReference type="RefSeq" id="WP_075796157.1">
    <property type="nucleotide sequence ID" value="NZ_JANUGX010000003.1"/>
</dbReference>
<organism evidence="9 10">
    <name type="scientific">Massilia norwichensis</name>
    <dbReference type="NCBI Taxonomy" id="1442366"/>
    <lineage>
        <taxon>Bacteria</taxon>
        <taxon>Pseudomonadati</taxon>
        <taxon>Pseudomonadota</taxon>
        <taxon>Betaproteobacteria</taxon>
        <taxon>Burkholderiales</taxon>
        <taxon>Oxalobacteraceae</taxon>
        <taxon>Telluria group</taxon>
        <taxon>Massilia</taxon>
    </lineage>
</organism>
<evidence type="ECO:0000256" key="4">
    <source>
        <dbReference type="SAM" id="MobiDB-lite"/>
    </source>
</evidence>
<feature type="compositionally biased region" description="Basic and acidic residues" evidence="4">
    <location>
        <begin position="34"/>
        <end position="70"/>
    </location>
</feature>
<dbReference type="InterPro" id="IPR058648">
    <property type="entry name" value="HH_CzcB-like"/>
</dbReference>
<dbReference type="PANTHER" id="PTHR30097:SF4">
    <property type="entry name" value="SLR6042 PROTEIN"/>
    <property type="match status" value="1"/>
</dbReference>
<dbReference type="InterPro" id="IPR051909">
    <property type="entry name" value="MFP_Cation_Efflux"/>
</dbReference>
<protein>
    <submittedName>
        <fullName evidence="9">Efflux RND transporter periplasmic adaptor subunit</fullName>
    </submittedName>
</protein>
<feature type="domain" description="CzcB-like barrel-sandwich hybrid" evidence="7">
    <location>
        <begin position="110"/>
        <end position="250"/>
    </location>
</feature>
<dbReference type="InterPro" id="IPR058647">
    <property type="entry name" value="BSH_CzcB-like"/>
</dbReference>
<evidence type="ECO:0000256" key="5">
    <source>
        <dbReference type="SAM" id="SignalP"/>
    </source>
</evidence>
<reference evidence="9 10" key="1">
    <citation type="submission" date="2022-08" db="EMBL/GenBank/DDBJ databases">
        <title>Reclassification of Massilia species as members of the genera Telluria, Duganella, Pseudoduganella, Mokoshia gen. nov. and Zemynaea gen. nov. using orthogonal and non-orthogonal genome-based approaches.</title>
        <authorList>
            <person name="Bowman J.P."/>
        </authorList>
    </citation>
    <scope>NUCLEOTIDE SEQUENCE [LARGE SCALE GENOMIC DNA]</scope>
    <source>
        <strain evidence="9 10">LMG 28164</strain>
    </source>
</reference>
<dbReference type="PROSITE" id="PS51257">
    <property type="entry name" value="PROKAR_LIPOPROTEIN"/>
    <property type="match status" value="1"/>
</dbReference>
<dbReference type="PANTHER" id="PTHR30097">
    <property type="entry name" value="CATION EFFLUX SYSTEM PROTEIN CUSB"/>
    <property type="match status" value="1"/>
</dbReference>
<gene>
    <name evidence="9" type="ORF">NX782_03775</name>
</gene>
<feature type="domain" description="CzcB-like C-terminal circularly permuted SH3-like" evidence="8">
    <location>
        <begin position="335"/>
        <end position="395"/>
    </location>
</feature>
<dbReference type="NCBIfam" id="TIGR01730">
    <property type="entry name" value="RND_mfp"/>
    <property type="match status" value="1"/>
</dbReference>
<feature type="signal peptide" evidence="5">
    <location>
        <begin position="1"/>
        <end position="25"/>
    </location>
</feature>
<feature type="region of interest" description="Disordered" evidence="4">
    <location>
        <begin position="25"/>
        <end position="70"/>
    </location>
</feature>
<dbReference type="Proteomes" id="UP001205560">
    <property type="component" value="Unassembled WGS sequence"/>
</dbReference>
<sequence>MPKFYRPLIYACLLWLAACSKSPQAGREPAAEQPHVEHTGEQRKNDKTEEAEKRESAEKGEASEKGKADTIRMTNAQLVASSIEVAPVRQIATDSVEAPGMIDASPSRSEVVAVAVGGRITALHRNLGEPVNRGDVLAVVESGEAAQLRADLEAARRDRELARGTLQREERLFKEKVSAEQDYIAAKAAAAEGQTRYRLAEQRLAAAGGSGSGPLNRLVVRSPIKGYVVARQAVLGNVVGPNTELFRIADLSEVSVALALAPEDASRVHVGAAVDVSTPTRNGTAHIAFVSRVIDANTRQVQALATLPNAQGLWRVGETVRAAVLLEHPNGKTVLAVPQNALQTVEDKPSVFVRTNDGFAVRPVTLGPSNGNYVTVVSGLTGDERVAVTNSYVLKAELGKGEGGDDD</sequence>
<dbReference type="SUPFAM" id="SSF111369">
    <property type="entry name" value="HlyD-like secretion proteins"/>
    <property type="match status" value="1"/>
</dbReference>
<dbReference type="Gene3D" id="2.40.50.100">
    <property type="match status" value="1"/>
</dbReference>
<evidence type="ECO:0000259" key="7">
    <source>
        <dbReference type="Pfam" id="PF25973"/>
    </source>
</evidence>
<keyword evidence="10" id="KW-1185">Reference proteome</keyword>
<comment type="similarity">
    <text evidence="1">Belongs to the membrane fusion protein (MFP) (TC 8.A.1) family.</text>
</comment>
<evidence type="ECO:0000313" key="10">
    <source>
        <dbReference type="Proteomes" id="UP001205560"/>
    </source>
</evidence>
<dbReference type="EMBL" id="JANUGX010000003">
    <property type="protein sequence ID" value="MCS0588318.1"/>
    <property type="molecule type" value="Genomic_DNA"/>
</dbReference>
<comment type="caution">
    <text evidence="9">The sequence shown here is derived from an EMBL/GenBank/DDBJ whole genome shotgun (WGS) entry which is preliminary data.</text>
</comment>
<keyword evidence="3" id="KW-0175">Coiled coil</keyword>
<keyword evidence="2" id="KW-0813">Transport</keyword>
<dbReference type="Gene3D" id="1.10.287.470">
    <property type="entry name" value="Helix hairpin bin"/>
    <property type="match status" value="1"/>
</dbReference>
<dbReference type="Pfam" id="PF25975">
    <property type="entry name" value="CzcB_C"/>
    <property type="match status" value="1"/>
</dbReference>
<accession>A0ABT2A2A0</accession>
<evidence type="ECO:0000256" key="1">
    <source>
        <dbReference type="ARBA" id="ARBA00009477"/>
    </source>
</evidence>
<dbReference type="InterPro" id="IPR006143">
    <property type="entry name" value="RND_pump_MFP"/>
</dbReference>
<evidence type="ECO:0000256" key="3">
    <source>
        <dbReference type="SAM" id="Coils"/>
    </source>
</evidence>
<evidence type="ECO:0000259" key="8">
    <source>
        <dbReference type="Pfam" id="PF25975"/>
    </source>
</evidence>
<evidence type="ECO:0000256" key="2">
    <source>
        <dbReference type="ARBA" id="ARBA00022448"/>
    </source>
</evidence>
<feature type="coiled-coil region" evidence="3">
    <location>
        <begin position="145"/>
        <end position="172"/>
    </location>
</feature>
<dbReference type="InterPro" id="IPR058649">
    <property type="entry name" value="CzcB_C"/>
</dbReference>
<dbReference type="Gene3D" id="2.40.30.170">
    <property type="match status" value="1"/>
</dbReference>